<sequence length="726" mass="79963">MAEGTREYRPTSSDFGNIRIGDALQPDLQVRFATFIADETEKMKVRIKDPSREIIYFGFNISLGADIYFRLRDPNDNIVIASALVPASGTGHIASYGQAVIGPAQVAAGGYDAMSYTPLLAGDYVVEFNAGDPSVHTGNEFVIDLFDVTVYDHVDDEVRTGRLWSQKWAGNTGNFENPFIGEYYIYSTIDSTLSLFEPNGMRPFTFEIFANSTGPFNTGNILQDRRSAFGREGVPEYLLFLNAPDSSLFPYARVQAQFVTTPEIRICDDDFCIDINVNKRGTIEIFIDLDGVAGFQEGGEDVSFQERVDPGLNTIVWDGMNGLGEDVRLTEDIVVTIGYGSTPTHIPIFDVESNPNGFKATTLKPAFQVETLHFDDVNLPGGMENLEGCASPCHEWLPTSGCCSSIGNARTVNTWWFSNKSIEMVLINPSNLPPFLGDDLADTVAQGEQVTVTYINNDSDPNDNLDLSTFTIVNGPGHGTIEIDTLNGSMIYTADSDYIGPDTLEYSICDTGVPVYCETALIFFNVKVGNQPPEAMDDHFSMNNQELLEITYLPNDDDPDNNLDPDSFRVLSGPHYGNIVSDPNGRFLYVPNAGFTGADSIRYEICDLGTPPLCDTATIYIQVDQSPECIVDVHTGFSPNGDGINDQFKVNGIHCYPENTVKIFNRWGNLVYKGLGYNNDTVAWDGTANSGLLVGNETKLPNGTYFYIIEINRETDPIQGYVVLKR</sequence>
<dbReference type="RefSeq" id="WP_346750221.1">
    <property type="nucleotide sequence ID" value="NZ_JAUJEA010000001.1"/>
</dbReference>
<reference evidence="1" key="1">
    <citation type="submission" date="2023-06" db="EMBL/GenBank/DDBJ databases">
        <title>Genomic of Parafulvivirga corallium.</title>
        <authorList>
            <person name="Wang G."/>
        </authorList>
    </citation>
    <scope>NUCLEOTIDE SEQUENCE</scope>
    <source>
        <strain evidence="1">BMA10</strain>
    </source>
</reference>
<gene>
    <name evidence="1" type="ORF">QQ008_02455</name>
</gene>
<evidence type="ECO:0000313" key="2">
    <source>
        <dbReference type="Proteomes" id="UP001172082"/>
    </source>
</evidence>
<proteinExistence type="predicted"/>
<dbReference type="InterPro" id="IPR026341">
    <property type="entry name" value="T9SS_type_B"/>
</dbReference>
<dbReference type="Pfam" id="PF13585">
    <property type="entry name" value="CHU_C"/>
    <property type="match status" value="1"/>
</dbReference>
<protein>
    <submittedName>
        <fullName evidence="1">Ig-like domain-containing protein</fullName>
    </submittedName>
</protein>
<name>A0ABT8KHK0_9BACT</name>
<keyword evidence="2" id="KW-1185">Reference proteome</keyword>
<dbReference type="Proteomes" id="UP001172082">
    <property type="component" value="Unassembled WGS sequence"/>
</dbReference>
<comment type="caution">
    <text evidence="1">The sequence shown here is derived from an EMBL/GenBank/DDBJ whole genome shotgun (WGS) entry which is preliminary data.</text>
</comment>
<dbReference type="Pfam" id="PF17963">
    <property type="entry name" value="Big_9"/>
    <property type="match status" value="2"/>
</dbReference>
<dbReference type="NCBIfam" id="TIGR04131">
    <property type="entry name" value="Bac_Flav_CTERM"/>
    <property type="match status" value="1"/>
</dbReference>
<accession>A0ABT8KHK0</accession>
<organism evidence="1 2">
    <name type="scientific">Splendidivirga corallicola</name>
    <dbReference type="NCBI Taxonomy" id="3051826"/>
    <lineage>
        <taxon>Bacteria</taxon>
        <taxon>Pseudomonadati</taxon>
        <taxon>Bacteroidota</taxon>
        <taxon>Cytophagia</taxon>
        <taxon>Cytophagales</taxon>
        <taxon>Splendidivirgaceae</taxon>
        <taxon>Splendidivirga</taxon>
    </lineage>
</organism>
<dbReference type="Gene3D" id="2.60.40.3440">
    <property type="match status" value="2"/>
</dbReference>
<dbReference type="EMBL" id="JAUJEA010000001">
    <property type="protein sequence ID" value="MDN5200195.1"/>
    <property type="molecule type" value="Genomic_DNA"/>
</dbReference>
<evidence type="ECO:0000313" key="1">
    <source>
        <dbReference type="EMBL" id="MDN5200195.1"/>
    </source>
</evidence>